<dbReference type="AlphaFoldDB" id="A0A828Z9J5"/>
<comment type="caution">
    <text evidence="1">The sequence shown here is derived from an EMBL/GenBank/DDBJ whole genome shotgun (WGS) entry which is preliminary data.</text>
</comment>
<evidence type="ECO:0000313" key="1">
    <source>
        <dbReference type="EMBL" id="EKR66277.1"/>
    </source>
</evidence>
<protein>
    <recommendedName>
        <fullName evidence="3">MazG nucleotide pyrophosphohydrolase domain protein</fullName>
    </recommendedName>
</protein>
<dbReference type="RefSeq" id="WP_004498506.1">
    <property type="nucleotide sequence ID" value="NZ_AFLV02000005.1"/>
</dbReference>
<reference evidence="1 2" key="1">
    <citation type="submission" date="2012-10" db="EMBL/GenBank/DDBJ databases">
        <authorList>
            <person name="Harkins D.M."/>
            <person name="Durkin A.S."/>
            <person name="Brinkac L.M."/>
            <person name="Haft D.H."/>
            <person name="Selengut J.D."/>
            <person name="Sanka R."/>
            <person name="DePew J."/>
            <person name="Purushe J."/>
            <person name="Whelen A.C."/>
            <person name="Vinetz J.M."/>
            <person name="Sutton G.G."/>
            <person name="Nierman W.C."/>
            <person name="Fouts D.E."/>
        </authorList>
    </citation>
    <scope>NUCLEOTIDE SEQUENCE [LARGE SCALE GENOMIC DNA]</scope>
    <source>
        <strain evidence="1 2">2006001853</strain>
    </source>
</reference>
<proteinExistence type="predicted"/>
<accession>A0A828Z9J5</accession>
<dbReference type="EMBL" id="AFLV02000005">
    <property type="protein sequence ID" value="EKR66277.1"/>
    <property type="molecule type" value="Genomic_DNA"/>
</dbReference>
<dbReference type="GeneID" id="61113360"/>
<dbReference type="CDD" id="cd11533">
    <property type="entry name" value="NTP-PPase_Af0060_like"/>
    <property type="match status" value="1"/>
</dbReference>
<sequence length="85" mass="9915">MKEKIIQEILRERENQDQKWGEQNYNPIEWCAILGEEVGEVNKAALETHFKFDGKNDYIEYRKELIQVSAVALAMIECLDRNGNG</sequence>
<gene>
    <name evidence="1" type="ORF">LEP1GSC036_3892</name>
</gene>
<evidence type="ECO:0008006" key="3">
    <source>
        <dbReference type="Google" id="ProtNLM"/>
    </source>
</evidence>
<organism evidence="1 2">
    <name type="scientific">Leptospira weilii str. 2006001853</name>
    <dbReference type="NCBI Taxonomy" id="1001589"/>
    <lineage>
        <taxon>Bacteria</taxon>
        <taxon>Pseudomonadati</taxon>
        <taxon>Spirochaetota</taxon>
        <taxon>Spirochaetia</taxon>
        <taxon>Leptospirales</taxon>
        <taxon>Leptospiraceae</taxon>
        <taxon>Leptospira</taxon>
    </lineage>
</organism>
<name>A0A828Z9J5_9LEPT</name>
<evidence type="ECO:0000313" key="2">
    <source>
        <dbReference type="Proteomes" id="UP000001338"/>
    </source>
</evidence>
<dbReference type="Proteomes" id="UP000001338">
    <property type="component" value="Unassembled WGS sequence"/>
</dbReference>
<dbReference type="InterPro" id="IPR044548">
    <property type="entry name" value="AF0060_NTP-PPase_MazG-like"/>
</dbReference>